<dbReference type="AlphaFoldDB" id="A0ABD0PKE3"/>
<dbReference type="Proteomes" id="UP001529510">
    <property type="component" value="Unassembled WGS sequence"/>
</dbReference>
<feature type="compositionally biased region" description="Polar residues" evidence="1">
    <location>
        <begin position="13"/>
        <end position="23"/>
    </location>
</feature>
<evidence type="ECO:0000313" key="2">
    <source>
        <dbReference type="EMBL" id="KAL0174367.1"/>
    </source>
</evidence>
<gene>
    <name evidence="2" type="ORF">M9458_030335</name>
</gene>
<dbReference type="EMBL" id="JAMKFB020000015">
    <property type="protein sequence ID" value="KAL0174367.1"/>
    <property type="molecule type" value="Genomic_DNA"/>
</dbReference>
<accession>A0ABD0PKE3</accession>
<comment type="caution">
    <text evidence="2">The sequence shown here is derived from an EMBL/GenBank/DDBJ whole genome shotgun (WGS) entry which is preliminary data.</text>
</comment>
<reference evidence="2 3" key="1">
    <citation type="submission" date="2024-05" db="EMBL/GenBank/DDBJ databases">
        <title>Genome sequencing and assembly of Indian major carp, Cirrhinus mrigala (Hamilton, 1822).</title>
        <authorList>
            <person name="Mohindra V."/>
            <person name="Chowdhury L.M."/>
            <person name="Lal K."/>
            <person name="Jena J.K."/>
        </authorList>
    </citation>
    <scope>NUCLEOTIDE SEQUENCE [LARGE SCALE GENOMIC DNA]</scope>
    <source>
        <strain evidence="2">CM1030</strain>
        <tissue evidence="2">Blood</tissue>
    </source>
</reference>
<name>A0ABD0PKE3_CIRMR</name>
<protein>
    <submittedName>
        <fullName evidence="2">Uncharacterized protein</fullName>
    </submittedName>
</protein>
<organism evidence="2 3">
    <name type="scientific">Cirrhinus mrigala</name>
    <name type="common">Mrigala</name>
    <dbReference type="NCBI Taxonomy" id="683832"/>
    <lineage>
        <taxon>Eukaryota</taxon>
        <taxon>Metazoa</taxon>
        <taxon>Chordata</taxon>
        <taxon>Craniata</taxon>
        <taxon>Vertebrata</taxon>
        <taxon>Euteleostomi</taxon>
        <taxon>Actinopterygii</taxon>
        <taxon>Neopterygii</taxon>
        <taxon>Teleostei</taxon>
        <taxon>Ostariophysi</taxon>
        <taxon>Cypriniformes</taxon>
        <taxon>Cyprinidae</taxon>
        <taxon>Labeoninae</taxon>
        <taxon>Labeonini</taxon>
        <taxon>Cirrhinus</taxon>
    </lineage>
</organism>
<feature type="region of interest" description="Disordered" evidence="1">
    <location>
        <begin position="1"/>
        <end position="23"/>
    </location>
</feature>
<proteinExistence type="predicted"/>
<evidence type="ECO:0000256" key="1">
    <source>
        <dbReference type="SAM" id="MobiDB-lite"/>
    </source>
</evidence>
<feature type="non-terminal residue" evidence="2">
    <location>
        <position position="60"/>
    </location>
</feature>
<keyword evidence="3" id="KW-1185">Reference proteome</keyword>
<sequence length="60" mass="6745">MLDPLPPVAVRKSSASSPSNMMETSIDEGIETEELDTEDDHVHVFTAYQTARFGQRRHTL</sequence>
<evidence type="ECO:0000313" key="3">
    <source>
        <dbReference type="Proteomes" id="UP001529510"/>
    </source>
</evidence>